<dbReference type="EMBL" id="FWFS01000010">
    <property type="protein sequence ID" value="SLN60978.1"/>
    <property type="molecule type" value="Genomic_DNA"/>
</dbReference>
<proteinExistence type="predicted"/>
<dbReference type="InterPro" id="IPR046578">
    <property type="entry name" value="DUF6638"/>
</dbReference>
<reference evidence="2 3" key="1">
    <citation type="submission" date="2017-03" db="EMBL/GenBank/DDBJ databases">
        <authorList>
            <person name="Afonso C.L."/>
            <person name="Miller P.J."/>
            <person name="Scott M.A."/>
            <person name="Spackman E."/>
            <person name="Goraichik I."/>
            <person name="Dimitrov K.M."/>
            <person name="Suarez D.L."/>
            <person name="Swayne D.E."/>
        </authorList>
    </citation>
    <scope>NUCLEOTIDE SEQUENCE [LARGE SCALE GENOMIC DNA]</scope>
    <source>
        <strain evidence="2 3">CECT 8620</strain>
    </source>
</reference>
<dbReference type="AlphaFoldDB" id="A0A1Y5TD41"/>
<dbReference type="OrthoDB" id="8430253at2"/>
<dbReference type="RefSeq" id="WP_085837547.1">
    <property type="nucleotide sequence ID" value="NZ_FWFS01000010.1"/>
</dbReference>
<evidence type="ECO:0000313" key="2">
    <source>
        <dbReference type="EMBL" id="SLN60978.1"/>
    </source>
</evidence>
<name>A0A1Y5TD41_9RHOB</name>
<accession>A0A1Y5TD41</accession>
<keyword evidence="3" id="KW-1185">Reference proteome</keyword>
<dbReference type="Pfam" id="PF20343">
    <property type="entry name" value="DUF6638"/>
    <property type="match status" value="1"/>
</dbReference>
<sequence>MRLLIERGLMFGGLVVVDSPALIERYNRALERLTGRRTQLSDFHVDLAGYSPEIADELEAPDYLDRAGANRRFILLSTAQKHSPLLREKFSVMRDLIRRFITDNEAALFALTARDAVAGEVVSSVVDLSSPARVLDIHSLSIEADTTNSRVADARKLEARITEFRTREDGWYDDVLIAQMIDLARSTGDVTRNPVTLSRLDAREESFWTSHFGGLYVLRDVAAPAVIRGGAALEGDLPLPVIDIAARNAVARFLTDNSLVEPVVRARGTQGATFLAQKLDFMVVEAASAAGVSIGTGTPRALRDAAQQLGPALPEAAQGLGALLRWSQEGGSWPALSSQHPAYFYTLRAAAEHPLAPLVNRLLAELCPADPVQAFLWNKPQFYATYARWAEPMQAFVADWLAAQYLPDKAAFRTARFVTRDAALSGASAAVRRVAKAAPVPPPPPLPSASPTKPLASPWGSAKPTGAPKAPDIIDLVGPWGAVQRREE</sequence>
<protein>
    <submittedName>
        <fullName evidence="2">Uncharacterized protein</fullName>
    </submittedName>
</protein>
<gene>
    <name evidence="2" type="ORF">AQS8620_02768</name>
</gene>
<dbReference type="Proteomes" id="UP000193862">
    <property type="component" value="Unassembled WGS sequence"/>
</dbReference>
<feature type="region of interest" description="Disordered" evidence="1">
    <location>
        <begin position="435"/>
        <end position="474"/>
    </location>
</feature>
<feature type="compositionally biased region" description="Low complexity" evidence="1">
    <location>
        <begin position="449"/>
        <end position="458"/>
    </location>
</feature>
<organism evidence="2 3">
    <name type="scientific">Aquimixticola soesokkakensis</name>
    <dbReference type="NCBI Taxonomy" id="1519096"/>
    <lineage>
        <taxon>Bacteria</taxon>
        <taxon>Pseudomonadati</taxon>
        <taxon>Pseudomonadota</taxon>
        <taxon>Alphaproteobacteria</taxon>
        <taxon>Rhodobacterales</taxon>
        <taxon>Paracoccaceae</taxon>
        <taxon>Aquimixticola</taxon>
    </lineage>
</organism>
<feature type="compositionally biased region" description="Pro residues" evidence="1">
    <location>
        <begin position="439"/>
        <end position="448"/>
    </location>
</feature>
<evidence type="ECO:0000256" key="1">
    <source>
        <dbReference type="SAM" id="MobiDB-lite"/>
    </source>
</evidence>
<evidence type="ECO:0000313" key="3">
    <source>
        <dbReference type="Proteomes" id="UP000193862"/>
    </source>
</evidence>